<reference evidence="3 4" key="1">
    <citation type="submission" date="2013-09" db="EMBL/GenBank/DDBJ databases">
        <title>Whole genome shotgun sequence of Novosphingobium tardaugens NBRC 16725.</title>
        <authorList>
            <person name="Isaki S."/>
            <person name="Hosoyama A."/>
            <person name="Tsuchikane K."/>
            <person name="Katsumata H."/>
            <person name="Ando Y."/>
            <person name="Yamazaki S."/>
            <person name="Fujita N."/>
        </authorList>
    </citation>
    <scope>NUCLEOTIDE SEQUENCE [LARGE SCALE GENOMIC DNA]</scope>
    <source>
        <strain evidence="3 4">NBRC 16725</strain>
    </source>
</reference>
<dbReference type="Proteomes" id="UP000016568">
    <property type="component" value="Unassembled WGS sequence"/>
</dbReference>
<feature type="transmembrane region" description="Helical" evidence="1">
    <location>
        <begin position="22"/>
        <end position="44"/>
    </location>
</feature>
<keyword evidence="4" id="KW-1185">Reference proteome</keyword>
<name>U2YNQ3_9SPHN</name>
<keyword evidence="1" id="KW-1133">Transmembrane helix</keyword>
<dbReference type="Pfam" id="PF07811">
    <property type="entry name" value="TadE"/>
    <property type="match status" value="1"/>
</dbReference>
<dbReference type="InterPro" id="IPR012495">
    <property type="entry name" value="TadE-like_dom"/>
</dbReference>
<gene>
    <name evidence="3" type="ORF">NT2_09_00930</name>
</gene>
<dbReference type="AlphaFoldDB" id="U2YNQ3"/>
<protein>
    <recommendedName>
        <fullName evidence="2">TadE-like domain-containing protein</fullName>
    </recommendedName>
</protein>
<sequence>MIGVPSITRLWRNQSGASAAEFAMLLPVALLFLIGLLDAGRFFYTINQGEKATQIGARWAVVTDPVAPALATTSYVGATVGGVTLTQGDRIPAEALGRLTCTQTICECNPGPCPTTGTPPGPSFATVVARMQDIMPQIGADNVVVEYRGSGLGYAGDPDNMDIAPLVTVRAAELTFSPYILLGFTMNLPDFSYTLTMEDGKGQEAF</sequence>
<evidence type="ECO:0000313" key="4">
    <source>
        <dbReference type="Proteomes" id="UP000016568"/>
    </source>
</evidence>
<evidence type="ECO:0000313" key="3">
    <source>
        <dbReference type="EMBL" id="GAD50485.1"/>
    </source>
</evidence>
<organism evidence="3 4">
    <name type="scientific">Caenibius tardaugens NBRC 16725</name>
    <dbReference type="NCBI Taxonomy" id="1219035"/>
    <lineage>
        <taxon>Bacteria</taxon>
        <taxon>Pseudomonadati</taxon>
        <taxon>Pseudomonadota</taxon>
        <taxon>Alphaproteobacteria</taxon>
        <taxon>Sphingomonadales</taxon>
        <taxon>Erythrobacteraceae</taxon>
        <taxon>Caenibius</taxon>
    </lineage>
</organism>
<feature type="domain" description="TadE-like" evidence="2">
    <location>
        <begin position="16"/>
        <end position="58"/>
    </location>
</feature>
<keyword evidence="1" id="KW-0812">Transmembrane</keyword>
<dbReference type="RefSeq" id="WP_021691303.1">
    <property type="nucleotide sequence ID" value="NZ_BASZ01000009.1"/>
</dbReference>
<accession>U2YNQ3</accession>
<proteinExistence type="predicted"/>
<dbReference type="EMBL" id="BASZ01000009">
    <property type="protein sequence ID" value="GAD50485.1"/>
    <property type="molecule type" value="Genomic_DNA"/>
</dbReference>
<keyword evidence="1" id="KW-0472">Membrane</keyword>
<evidence type="ECO:0000256" key="1">
    <source>
        <dbReference type="SAM" id="Phobius"/>
    </source>
</evidence>
<dbReference type="eggNOG" id="ENOG50335IV">
    <property type="taxonomic scope" value="Bacteria"/>
</dbReference>
<evidence type="ECO:0000259" key="2">
    <source>
        <dbReference type="Pfam" id="PF07811"/>
    </source>
</evidence>
<comment type="caution">
    <text evidence="3">The sequence shown here is derived from an EMBL/GenBank/DDBJ whole genome shotgun (WGS) entry which is preliminary data.</text>
</comment>